<evidence type="ECO:0000313" key="1">
    <source>
        <dbReference type="EMBL" id="KAI0047768.1"/>
    </source>
</evidence>
<accession>A0ACB8RW52</accession>
<dbReference type="Proteomes" id="UP000814033">
    <property type="component" value="Unassembled WGS sequence"/>
</dbReference>
<protein>
    <submittedName>
        <fullName evidence="1">Uncharacterized protein</fullName>
    </submittedName>
</protein>
<reference evidence="1" key="1">
    <citation type="submission" date="2021-02" db="EMBL/GenBank/DDBJ databases">
        <authorList>
            <consortium name="DOE Joint Genome Institute"/>
            <person name="Ahrendt S."/>
            <person name="Looney B.P."/>
            <person name="Miyauchi S."/>
            <person name="Morin E."/>
            <person name="Drula E."/>
            <person name="Courty P.E."/>
            <person name="Chicoki N."/>
            <person name="Fauchery L."/>
            <person name="Kohler A."/>
            <person name="Kuo A."/>
            <person name="Labutti K."/>
            <person name="Pangilinan J."/>
            <person name="Lipzen A."/>
            <person name="Riley R."/>
            <person name="Andreopoulos W."/>
            <person name="He G."/>
            <person name="Johnson J."/>
            <person name="Barry K.W."/>
            <person name="Grigoriev I.V."/>
            <person name="Nagy L."/>
            <person name="Hibbett D."/>
            <person name="Henrissat B."/>
            <person name="Matheny P.B."/>
            <person name="Labbe J."/>
            <person name="Martin F."/>
        </authorList>
    </citation>
    <scope>NUCLEOTIDE SEQUENCE</scope>
    <source>
        <strain evidence="1">FP105234-sp</strain>
    </source>
</reference>
<name>A0ACB8RW52_9AGAM</name>
<evidence type="ECO:0000313" key="2">
    <source>
        <dbReference type="Proteomes" id="UP000814033"/>
    </source>
</evidence>
<organism evidence="1 2">
    <name type="scientific">Auriscalpium vulgare</name>
    <dbReference type="NCBI Taxonomy" id="40419"/>
    <lineage>
        <taxon>Eukaryota</taxon>
        <taxon>Fungi</taxon>
        <taxon>Dikarya</taxon>
        <taxon>Basidiomycota</taxon>
        <taxon>Agaricomycotina</taxon>
        <taxon>Agaricomycetes</taxon>
        <taxon>Russulales</taxon>
        <taxon>Auriscalpiaceae</taxon>
        <taxon>Auriscalpium</taxon>
    </lineage>
</organism>
<comment type="caution">
    <text evidence="1">The sequence shown here is derived from an EMBL/GenBank/DDBJ whole genome shotgun (WGS) entry which is preliminary data.</text>
</comment>
<keyword evidence="2" id="KW-1185">Reference proteome</keyword>
<sequence length="357" mass="38454">MPPSPRPTRAATAASTASTRTTQTTTTTTTTTRSTTRTNKASTNTTTQVPTSGRARAIQAVRDKMEAHRLATTAAKRTLTRLEGSSPPPSPHLPHSPATRASSRRIPNSRPTPEKAQRRMSAPQPSKDVVRKLTTLATKPASRTATKSLTASGKPRPPLTSPHLSTTKPLKAPSPSARPSPHSQAPAKSPRQSSLVRHAIPARQPRPPVPTRKLPDITKAPEPPTQLIDSEMTAAMPAKPSEESLASRFFADENESEGGLRPSLNEDLAPMAIVEPADMSRMQALEGMSSSIPSDENSEHAALYTASLTPIALEDCELHLILLASSILTFLSITELEFILLPNIASQERDRLYRPQQ</sequence>
<reference evidence="1" key="2">
    <citation type="journal article" date="2022" name="New Phytol.">
        <title>Evolutionary transition to the ectomycorrhizal habit in the genomes of a hyperdiverse lineage of mushroom-forming fungi.</title>
        <authorList>
            <person name="Looney B."/>
            <person name="Miyauchi S."/>
            <person name="Morin E."/>
            <person name="Drula E."/>
            <person name="Courty P.E."/>
            <person name="Kohler A."/>
            <person name="Kuo A."/>
            <person name="LaButti K."/>
            <person name="Pangilinan J."/>
            <person name="Lipzen A."/>
            <person name="Riley R."/>
            <person name="Andreopoulos W."/>
            <person name="He G."/>
            <person name="Johnson J."/>
            <person name="Nolan M."/>
            <person name="Tritt A."/>
            <person name="Barry K.W."/>
            <person name="Grigoriev I.V."/>
            <person name="Nagy L.G."/>
            <person name="Hibbett D."/>
            <person name="Henrissat B."/>
            <person name="Matheny P.B."/>
            <person name="Labbe J."/>
            <person name="Martin F.M."/>
        </authorList>
    </citation>
    <scope>NUCLEOTIDE SEQUENCE</scope>
    <source>
        <strain evidence="1">FP105234-sp</strain>
    </source>
</reference>
<dbReference type="EMBL" id="MU275898">
    <property type="protein sequence ID" value="KAI0047768.1"/>
    <property type="molecule type" value="Genomic_DNA"/>
</dbReference>
<gene>
    <name evidence="1" type="ORF">FA95DRAFT_1191290</name>
</gene>
<proteinExistence type="predicted"/>